<dbReference type="InterPro" id="IPR051600">
    <property type="entry name" value="Beta-PGM-like"/>
</dbReference>
<dbReference type="InterPro" id="IPR010972">
    <property type="entry name" value="Beta-PGM"/>
</dbReference>
<evidence type="ECO:0000256" key="2">
    <source>
        <dbReference type="ARBA" id="ARBA00006171"/>
    </source>
</evidence>
<dbReference type="Gene3D" id="1.10.150.240">
    <property type="entry name" value="Putative phosphatase, domain 2"/>
    <property type="match status" value="1"/>
</dbReference>
<comment type="catalytic activity">
    <reaction evidence="8">
        <text>beta-D-glucose 1-phosphate = beta-D-glucose 6-phosphate</text>
        <dbReference type="Rhea" id="RHEA:20113"/>
        <dbReference type="ChEBI" id="CHEBI:57684"/>
        <dbReference type="ChEBI" id="CHEBI:58247"/>
        <dbReference type="EC" id="5.4.2.6"/>
    </reaction>
</comment>
<evidence type="ECO:0000256" key="4">
    <source>
        <dbReference type="ARBA" id="ARBA00022723"/>
    </source>
</evidence>
<dbReference type="SFLD" id="SFLDG01135">
    <property type="entry name" value="C1.5.6:_HAD__Beta-PGM__Phospha"/>
    <property type="match status" value="1"/>
</dbReference>
<keyword evidence="7" id="KW-0119">Carbohydrate metabolism</keyword>
<dbReference type="NCBIfam" id="TIGR02009">
    <property type="entry name" value="PGMB-YQAB-SF"/>
    <property type="match status" value="1"/>
</dbReference>
<dbReference type="Gene3D" id="3.40.50.1000">
    <property type="entry name" value="HAD superfamily/HAD-like"/>
    <property type="match status" value="1"/>
</dbReference>
<evidence type="ECO:0000256" key="10">
    <source>
        <dbReference type="ARBA" id="ARBA00044991"/>
    </source>
</evidence>
<dbReference type="SFLD" id="SFLDS00003">
    <property type="entry name" value="Haloacid_Dehalogenase"/>
    <property type="match status" value="1"/>
</dbReference>
<dbReference type="NCBIfam" id="TIGR01509">
    <property type="entry name" value="HAD-SF-IA-v3"/>
    <property type="match status" value="1"/>
</dbReference>
<dbReference type="InterPro" id="IPR036412">
    <property type="entry name" value="HAD-like_sf"/>
</dbReference>
<dbReference type="InterPro" id="IPR006439">
    <property type="entry name" value="HAD-SF_hydro_IA"/>
</dbReference>
<dbReference type="Proteomes" id="UP001600943">
    <property type="component" value="Unassembled WGS sequence"/>
</dbReference>
<dbReference type="Pfam" id="PF00702">
    <property type="entry name" value="Hydrolase"/>
    <property type="match status" value="1"/>
</dbReference>
<evidence type="ECO:0000256" key="6">
    <source>
        <dbReference type="ARBA" id="ARBA00023235"/>
    </source>
</evidence>
<comment type="caution">
    <text evidence="11">The sequence shown here is derived from an EMBL/GenBank/DDBJ whole genome shotgun (WGS) entry which is preliminary data.</text>
</comment>
<comment type="cofactor">
    <cofactor evidence="1">
        <name>Mg(2+)</name>
        <dbReference type="ChEBI" id="CHEBI:18420"/>
    </cofactor>
</comment>
<dbReference type="NCBIfam" id="TIGR01990">
    <property type="entry name" value="bPGM"/>
    <property type="match status" value="1"/>
</dbReference>
<evidence type="ECO:0000256" key="1">
    <source>
        <dbReference type="ARBA" id="ARBA00001946"/>
    </source>
</evidence>
<reference evidence="11 12" key="1">
    <citation type="submission" date="2024-04" db="EMBL/GenBank/DDBJ databases">
        <title>Defined microbial consortia suppress multidrug-resistant proinflammatory Enterobacteriaceae via ecological control.</title>
        <authorList>
            <person name="Furuichi M."/>
            <person name="Kawaguchi T."/>
            <person name="Pust M."/>
            <person name="Yasuma K."/>
            <person name="Plichta D."/>
            <person name="Hasegawa N."/>
            <person name="Ohya T."/>
            <person name="Bhattarai S."/>
            <person name="Sasajima S."/>
            <person name="Aoto Y."/>
            <person name="Tuganbaev T."/>
            <person name="Yaginuma M."/>
            <person name="Ueda M."/>
            <person name="Okahashi N."/>
            <person name="Amafuji K."/>
            <person name="Kiridooshi Y."/>
            <person name="Sugita K."/>
            <person name="Strazar M."/>
            <person name="Skelly A."/>
            <person name="Suda W."/>
            <person name="Hattori M."/>
            <person name="Nakamoto N."/>
            <person name="Caballero S."/>
            <person name="Norman J."/>
            <person name="Olle B."/>
            <person name="Tanoue T."/>
            <person name="Arita M."/>
            <person name="Bucci V."/>
            <person name="Atarashi K."/>
            <person name="Xavier R."/>
            <person name="Honda K."/>
        </authorList>
    </citation>
    <scope>NUCLEOTIDE SEQUENCE [LARGE SCALE GENOMIC DNA]</scope>
    <source>
        <strain evidence="12">k04-0078-D8-1</strain>
    </source>
</reference>
<sequence length="213" mass="23847">MKYKGIIFDLDGVICHTDKYHYQAWKKLADKLGIYFDQEINNRLRGVSRMESFDIILEKYHGQMSQEDKVRYAAEKNDLYRELLKNMTTDDLDPQVKETLDTLRSRGLLLAIGSSSKNAGFILERLGLDGYFDAVSDGNNISRSKPDPEVFLKAAEYLDLQPQDCLVVEDAQSGLEAAIAGNMDCAAIGDAVKCNKANYNLETFSDLLLAVGS</sequence>
<dbReference type="SFLD" id="SFLDG01129">
    <property type="entry name" value="C1.5:_HAD__Beta-PGM__Phosphata"/>
    <property type="match status" value="1"/>
</dbReference>
<dbReference type="InterPro" id="IPR010976">
    <property type="entry name" value="B-phosphoglucomutase_hydrolase"/>
</dbReference>
<name>A0ABQ0BHL4_9FIRM</name>
<evidence type="ECO:0000313" key="11">
    <source>
        <dbReference type="EMBL" id="GAA6410950.1"/>
    </source>
</evidence>
<gene>
    <name evidence="11" type="primary">pgmB</name>
    <name evidence="11" type="ORF">K040078D81_50670</name>
</gene>
<dbReference type="InterPro" id="IPR023214">
    <property type="entry name" value="HAD_sf"/>
</dbReference>
<dbReference type="SUPFAM" id="SSF56784">
    <property type="entry name" value="HAD-like"/>
    <property type="match status" value="1"/>
</dbReference>
<keyword evidence="6" id="KW-0413">Isomerase</keyword>
<dbReference type="PANTHER" id="PTHR46193">
    <property type="entry name" value="6-PHOSPHOGLUCONATE PHOSPHATASE"/>
    <property type="match status" value="1"/>
</dbReference>
<evidence type="ECO:0000256" key="7">
    <source>
        <dbReference type="ARBA" id="ARBA00023277"/>
    </source>
</evidence>
<evidence type="ECO:0000256" key="9">
    <source>
        <dbReference type="ARBA" id="ARBA00044968"/>
    </source>
</evidence>
<dbReference type="EMBL" id="BAABYW010000002">
    <property type="protein sequence ID" value="GAA6410950.1"/>
    <property type="molecule type" value="Genomic_DNA"/>
</dbReference>
<organism evidence="11 12">
    <name type="scientific">Blautia hominis</name>
    <dbReference type="NCBI Taxonomy" id="2025493"/>
    <lineage>
        <taxon>Bacteria</taxon>
        <taxon>Bacillati</taxon>
        <taxon>Bacillota</taxon>
        <taxon>Clostridia</taxon>
        <taxon>Lachnospirales</taxon>
        <taxon>Lachnospiraceae</taxon>
        <taxon>Blautia</taxon>
    </lineage>
</organism>
<keyword evidence="5" id="KW-0460">Magnesium</keyword>
<dbReference type="EC" id="5.4.2.6" evidence="9"/>
<evidence type="ECO:0000256" key="3">
    <source>
        <dbReference type="ARBA" id="ARBA00022553"/>
    </source>
</evidence>
<keyword evidence="4" id="KW-0479">Metal-binding</keyword>
<evidence type="ECO:0000256" key="5">
    <source>
        <dbReference type="ARBA" id="ARBA00022842"/>
    </source>
</evidence>
<evidence type="ECO:0000256" key="8">
    <source>
        <dbReference type="ARBA" id="ARBA00044926"/>
    </source>
</evidence>
<evidence type="ECO:0000313" key="12">
    <source>
        <dbReference type="Proteomes" id="UP001600943"/>
    </source>
</evidence>
<keyword evidence="12" id="KW-1185">Reference proteome</keyword>
<comment type="similarity">
    <text evidence="2">Belongs to the HAD-like hydrolase superfamily. CbbY/CbbZ/Gph/YieH family.</text>
</comment>
<dbReference type="CDD" id="cd02598">
    <property type="entry name" value="HAD_BPGM"/>
    <property type="match status" value="1"/>
</dbReference>
<keyword evidence="3" id="KW-0597">Phosphoprotein</keyword>
<proteinExistence type="inferred from homology"/>
<dbReference type="InterPro" id="IPR023198">
    <property type="entry name" value="PGP-like_dom2"/>
</dbReference>
<accession>A0ABQ0BHL4</accession>
<dbReference type="RefSeq" id="WP_104803649.1">
    <property type="nucleotide sequence ID" value="NZ_BAABYW010000002.1"/>
</dbReference>
<dbReference type="PANTHER" id="PTHR46193:SF18">
    <property type="entry name" value="HEXITOL PHOSPHATASE B"/>
    <property type="match status" value="1"/>
</dbReference>
<protein>
    <recommendedName>
        <fullName evidence="10">Beta-phosphoglucomutase</fullName>
        <ecNumber evidence="9">5.4.2.6</ecNumber>
    </recommendedName>
</protein>